<dbReference type="SUPFAM" id="SSF53850">
    <property type="entry name" value="Periplasmic binding protein-like II"/>
    <property type="match status" value="1"/>
</dbReference>
<dbReference type="Gene3D" id="3.40.190.10">
    <property type="entry name" value="Periplasmic binding protein-like II"/>
    <property type="match status" value="2"/>
</dbReference>
<dbReference type="Proteomes" id="UP000297496">
    <property type="component" value="Unassembled WGS sequence"/>
</dbReference>
<dbReference type="InterPro" id="IPR036388">
    <property type="entry name" value="WH-like_DNA-bd_sf"/>
</dbReference>
<dbReference type="SUPFAM" id="SSF46785">
    <property type="entry name" value="Winged helix' DNA-binding domain"/>
    <property type="match status" value="1"/>
</dbReference>
<keyword evidence="2" id="KW-0805">Transcription regulation</keyword>
<dbReference type="PANTHER" id="PTHR30346:SF0">
    <property type="entry name" value="HCA OPERON TRANSCRIPTIONAL ACTIVATOR HCAR"/>
    <property type="match status" value="1"/>
</dbReference>
<feature type="domain" description="HTH lysR-type" evidence="5">
    <location>
        <begin position="1"/>
        <end position="58"/>
    </location>
</feature>
<proteinExistence type="inferred from homology"/>
<comment type="caution">
    <text evidence="6">The sequence shown here is derived from an EMBL/GenBank/DDBJ whole genome shotgun (WGS) entry which is preliminary data.</text>
</comment>
<dbReference type="PROSITE" id="PS50931">
    <property type="entry name" value="HTH_LYSR"/>
    <property type="match status" value="1"/>
</dbReference>
<evidence type="ECO:0000256" key="2">
    <source>
        <dbReference type="ARBA" id="ARBA00023015"/>
    </source>
</evidence>
<accession>A0A4Z1CKX0</accession>
<sequence length="296" mass="32391">MELRQMRYAVAVADELHFGRAAERLLVAQPSLSRQVRDLERDLGVELFERTSRSVKLTPAGVAFVNTARRALSAAESSREAAVAAAAGVRGTVTLGFVASAAIHILPDLVRRHSSARPEVQLALREMTTEEQITALREEVIDVGLSRDLEAQDDLDVRTLLREPLLAVVPTSHPLQHRRTIGIADLVGSAFVTLPRDRVPRAWDRLVVLAHAGGVRLQFAQEANQFATLLALVAAEVGVAVVPASVRALRQEGVHYLRLRDEGAWTDVCATVRKGDTNPTARELQAVLKDRFDSTQ</sequence>
<evidence type="ECO:0000313" key="6">
    <source>
        <dbReference type="EMBL" id="TGN65813.1"/>
    </source>
</evidence>
<dbReference type="GO" id="GO:0032993">
    <property type="term" value="C:protein-DNA complex"/>
    <property type="evidence" value="ECO:0007669"/>
    <property type="project" value="TreeGrafter"/>
</dbReference>
<dbReference type="Gene3D" id="1.10.10.10">
    <property type="entry name" value="Winged helix-like DNA-binding domain superfamily/Winged helix DNA-binding domain"/>
    <property type="match status" value="1"/>
</dbReference>
<dbReference type="InterPro" id="IPR005119">
    <property type="entry name" value="LysR_subst-bd"/>
</dbReference>
<dbReference type="OrthoDB" id="3181812at2"/>
<dbReference type="InterPro" id="IPR000847">
    <property type="entry name" value="LysR_HTH_N"/>
</dbReference>
<evidence type="ECO:0000313" key="7">
    <source>
        <dbReference type="Proteomes" id="UP000297496"/>
    </source>
</evidence>
<comment type="similarity">
    <text evidence="1">Belongs to the LysR transcriptional regulatory family.</text>
</comment>
<keyword evidence="3" id="KW-0238">DNA-binding</keyword>
<evidence type="ECO:0000256" key="4">
    <source>
        <dbReference type="ARBA" id="ARBA00023163"/>
    </source>
</evidence>
<dbReference type="PANTHER" id="PTHR30346">
    <property type="entry name" value="TRANSCRIPTIONAL DUAL REGULATOR HCAR-RELATED"/>
    <property type="match status" value="1"/>
</dbReference>
<dbReference type="EMBL" id="SRRO01000001">
    <property type="protein sequence ID" value="TGN65813.1"/>
    <property type="molecule type" value="Genomic_DNA"/>
</dbReference>
<protein>
    <submittedName>
        <fullName evidence="6">LysR family transcriptional regulator</fullName>
    </submittedName>
</protein>
<dbReference type="Pfam" id="PF03466">
    <property type="entry name" value="LysR_substrate"/>
    <property type="match status" value="1"/>
</dbReference>
<dbReference type="InterPro" id="IPR036390">
    <property type="entry name" value="WH_DNA-bd_sf"/>
</dbReference>
<reference evidence="6 7" key="1">
    <citation type="submission" date="2019-04" db="EMBL/GenBank/DDBJ databases">
        <title>Three New Species of Nocardioides, Nocardioides euryhalodurans sp. nov., Nocardioides seonyuensis sp. nov. and Nocardioides eburneoflavus sp. nov. Isolated from Soil.</title>
        <authorList>
            <person name="Roh S.G."/>
            <person name="Lee C."/>
            <person name="Kim M.-K."/>
            <person name="Kim S.B."/>
        </authorList>
    </citation>
    <scope>NUCLEOTIDE SEQUENCE [LARGE SCALE GENOMIC DNA]</scope>
    <source>
        <strain evidence="6 7">MMS17-SY213</strain>
    </source>
</reference>
<name>A0A4Z1CKX0_9ACTN</name>
<dbReference type="CDD" id="cd08414">
    <property type="entry name" value="PBP2_LTTR_aromatics_like"/>
    <property type="match status" value="1"/>
</dbReference>
<dbReference type="PRINTS" id="PR00039">
    <property type="entry name" value="HTHLYSR"/>
</dbReference>
<organism evidence="6 7">
    <name type="scientific">Nocardioides eburneiflavus</name>
    <dbReference type="NCBI Taxonomy" id="2518372"/>
    <lineage>
        <taxon>Bacteria</taxon>
        <taxon>Bacillati</taxon>
        <taxon>Actinomycetota</taxon>
        <taxon>Actinomycetes</taxon>
        <taxon>Propionibacteriales</taxon>
        <taxon>Nocardioidaceae</taxon>
        <taxon>Nocardioides</taxon>
    </lineage>
</organism>
<dbReference type="FunFam" id="1.10.10.10:FF:000001">
    <property type="entry name" value="LysR family transcriptional regulator"/>
    <property type="match status" value="1"/>
</dbReference>
<keyword evidence="4" id="KW-0804">Transcription</keyword>
<keyword evidence="7" id="KW-1185">Reference proteome</keyword>
<evidence type="ECO:0000259" key="5">
    <source>
        <dbReference type="PROSITE" id="PS50931"/>
    </source>
</evidence>
<dbReference type="GO" id="GO:0003677">
    <property type="term" value="F:DNA binding"/>
    <property type="evidence" value="ECO:0007669"/>
    <property type="project" value="UniProtKB-KW"/>
</dbReference>
<dbReference type="RefSeq" id="WP_135840303.1">
    <property type="nucleotide sequence ID" value="NZ_SRRO01000001.1"/>
</dbReference>
<dbReference type="Pfam" id="PF00126">
    <property type="entry name" value="HTH_1"/>
    <property type="match status" value="1"/>
</dbReference>
<dbReference type="AlphaFoldDB" id="A0A4Z1CKX0"/>
<evidence type="ECO:0000256" key="3">
    <source>
        <dbReference type="ARBA" id="ARBA00023125"/>
    </source>
</evidence>
<evidence type="ECO:0000256" key="1">
    <source>
        <dbReference type="ARBA" id="ARBA00009437"/>
    </source>
</evidence>
<dbReference type="GO" id="GO:0003700">
    <property type="term" value="F:DNA-binding transcription factor activity"/>
    <property type="evidence" value="ECO:0007669"/>
    <property type="project" value="InterPro"/>
</dbReference>
<gene>
    <name evidence="6" type="ORF">EXE59_19020</name>
</gene>